<evidence type="ECO:0008006" key="3">
    <source>
        <dbReference type="Google" id="ProtNLM"/>
    </source>
</evidence>
<evidence type="ECO:0000313" key="1">
    <source>
        <dbReference type="EMBL" id="BAY98982.1"/>
    </source>
</evidence>
<dbReference type="Proteomes" id="UP000218785">
    <property type="component" value="Chromosome"/>
</dbReference>
<dbReference type="EMBL" id="AP018248">
    <property type="protein sequence ID" value="BAY98982.1"/>
    <property type="molecule type" value="Genomic_DNA"/>
</dbReference>
<dbReference type="AlphaFoldDB" id="A0A1Z4MZS9"/>
<organism evidence="1 2">
    <name type="scientific">Tolypothrix tenuis PCC 7101</name>
    <dbReference type="NCBI Taxonomy" id="231146"/>
    <lineage>
        <taxon>Bacteria</taxon>
        <taxon>Bacillati</taxon>
        <taxon>Cyanobacteriota</taxon>
        <taxon>Cyanophyceae</taxon>
        <taxon>Nostocales</taxon>
        <taxon>Tolypothrichaceae</taxon>
        <taxon>Tolypothrix</taxon>
    </lineage>
</organism>
<name>A0A1Z4MZS9_9CYAN</name>
<dbReference type="SUPFAM" id="SSF47240">
    <property type="entry name" value="Ferritin-like"/>
    <property type="match status" value="1"/>
</dbReference>
<accession>A0A1Z4MZS9</accession>
<gene>
    <name evidence="1" type="ORF">NIES37_29600</name>
</gene>
<proteinExistence type="predicted"/>
<protein>
    <recommendedName>
        <fullName evidence="3">Ferritin-like domain-containing protein</fullName>
    </recommendedName>
</protein>
<dbReference type="InterPro" id="IPR009078">
    <property type="entry name" value="Ferritin-like_SF"/>
</dbReference>
<reference evidence="1 2" key="1">
    <citation type="submission" date="2017-06" db="EMBL/GenBank/DDBJ databases">
        <title>Genome sequencing of cyanobaciteial culture collection at National Institute for Environmental Studies (NIES).</title>
        <authorList>
            <person name="Hirose Y."/>
            <person name="Shimura Y."/>
            <person name="Fujisawa T."/>
            <person name="Nakamura Y."/>
            <person name="Kawachi M."/>
        </authorList>
    </citation>
    <scope>NUCLEOTIDE SEQUENCE [LARGE SCALE GENOMIC DNA]</scope>
    <source>
        <strain evidence="1 2">NIES-37</strain>
    </source>
</reference>
<sequence>MNNIDLSYKIAGIDLPHINYDDKLRRILTAALPNQNDKTSQPQLNYWDAKFFNLHQVQIFQQASLDEQSAILQFTNRSLLAESYFIEKAGVGYMAKMVLLAETVEERMLYALFSADEATHLSQIINFLPEIASTNSNDPFLKLLAEVVESADKTVLLFVLQVVLEGWGLSHYRRLSKECHHPILAELFFSFLQAESRHHGTGTMLFNRNPVSATSKAAAIEILASFLSMVQVGPQSVLSAIEQVKGHLSRSQKIQILEELDTKTHSGTRLEILRSLMGGASAEAIVQALEERGAFSPLPPHQCVY</sequence>
<dbReference type="KEGG" id="ttq:NIES37_29600"/>
<keyword evidence="2" id="KW-1185">Reference proteome</keyword>
<evidence type="ECO:0000313" key="2">
    <source>
        <dbReference type="Proteomes" id="UP000218785"/>
    </source>
</evidence>